<dbReference type="PROSITE" id="PS50943">
    <property type="entry name" value="HTH_CROC1"/>
    <property type="match status" value="1"/>
</dbReference>
<dbReference type="Gene3D" id="1.10.260.40">
    <property type="entry name" value="lambda repressor-like DNA-binding domains"/>
    <property type="match status" value="1"/>
</dbReference>
<proteinExistence type="predicted"/>
<dbReference type="SMART" id="SM00530">
    <property type="entry name" value="HTH_XRE"/>
    <property type="match status" value="1"/>
</dbReference>
<dbReference type="GO" id="GO:0003677">
    <property type="term" value="F:DNA binding"/>
    <property type="evidence" value="ECO:0007669"/>
    <property type="project" value="UniProtKB-KW"/>
</dbReference>
<dbReference type="Gene3D" id="2.10.109.10">
    <property type="entry name" value="Umud Fragment, subunit A"/>
    <property type="match status" value="1"/>
</dbReference>
<dbReference type="InterPro" id="IPR039418">
    <property type="entry name" value="LexA-like"/>
</dbReference>
<dbReference type="CDD" id="cd00093">
    <property type="entry name" value="HTH_XRE"/>
    <property type="match status" value="1"/>
</dbReference>
<dbReference type="RefSeq" id="WP_050151987.1">
    <property type="nucleotide sequence ID" value="NZ_NHOI01000011.1"/>
</dbReference>
<gene>
    <name evidence="5" type="ORF">CBW57_09690</name>
</gene>
<keyword evidence="2" id="KW-0238">DNA-binding</keyword>
<dbReference type="SUPFAM" id="SSF47413">
    <property type="entry name" value="lambda repressor-like DNA-binding domains"/>
    <property type="match status" value="1"/>
</dbReference>
<reference evidence="5 6" key="1">
    <citation type="submission" date="2017-05" db="EMBL/GenBank/DDBJ databases">
        <title>Whole genome sequencing of Yersinia kristensenii.</title>
        <authorList>
            <person name="Campioni F."/>
        </authorList>
    </citation>
    <scope>NUCLEOTIDE SEQUENCE [LARGE SCALE GENOMIC DNA]</scope>
    <source>
        <strain evidence="5 6">CFSAN060536</strain>
    </source>
</reference>
<dbReference type="CDD" id="cd06529">
    <property type="entry name" value="S24_LexA-like"/>
    <property type="match status" value="1"/>
</dbReference>
<accession>A0A209A2Z9</accession>
<evidence type="ECO:0000256" key="2">
    <source>
        <dbReference type="ARBA" id="ARBA00023125"/>
    </source>
</evidence>
<evidence type="ECO:0000259" key="4">
    <source>
        <dbReference type="PROSITE" id="PS50943"/>
    </source>
</evidence>
<evidence type="ECO:0000313" key="6">
    <source>
        <dbReference type="Proteomes" id="UP000196440"/>
    </source>
</evidence>
<evidence type="ECO:0000256" key="3">
    <source>
        <dbReference type="ARBA" id="ARBA00023163"/>
    </source>
</evidence>
<dbReference type="SUPFAM" id="SSF51306">
    <property type="entry name" value="LexA/Signal peptidase"/>
    <property type="match status" value="1"/>
</dbReference>
<dbReference type="Pfam" id="PF13443">
    <property type="entry name" value="HTH_26"/>
    <property type="match status" value="1"/>
</dbReference>
<keyword evidence="3" id="KW-0804">Transcription</keyword>
<dbReference type="InterPro" id="IPR001387">
    <property type="entry name" value="Cro/C1-type_HTH"/>
</dbReference>
<protein>
    <submittedName>
        <fullName evidence="5">Transcriptional regulator</fullName>
    </submittedName>
</protein>
<evidence type="ECO:0000313" key="5">
    <source>
        <dbReference type="EMBL" id="OVZ87055.1"/>
    </source>
</evidence>
<dbReference type="PANTHER" id="PTHR40661">
    <property type="match status" value="1"/>
</dbReference>
<sequence>MSVGENIRRLRKARKMTILELATQIGGDVGNLSRLERGKQGYSDASLKRIAEALNVTVSDLFSNDETNDTVNAYSISAFQSGGRDNVYRVELLDFSASAGNGGQSRDVIEIIKSIEYDPEHAKVMFGNRPSTVVKLINVRGDSMSGTMESGDAIYVDISVNYFDGDGIYVFDFNGDTYVKRLQKIKNLLYVISDNPHYKEWHITPEEVDMFHVSGKVILSQSQSIRRHG</sequence>
<dbReference type="Proteomes" id="UP000196440">
    <property type="component" value="Unassembled WGS sequence"/>
</dbReference>
<keyword evidence="1" id="KW-0805">Transcription regulation</keyword>
<evidence type="ECO:0000256" key="1">
    <source>
        <dbReference type="ARBA" id="ARBA00023015"/>
    </source>
</evidence>
<name>A0A209A2Z9_YERIN</name>
<dbReference type="InterPro" id="IPR010982">
    <property type="entry name" value="Lambda_DNA-bd_dom_sf"/>
</dbReference>
<dbReference type="EMBL" id="NHOI01000011">
    <property type="protein sequence ID" value="OVZ87055.1"/>
    <property type="molecule type" value="Genomic_DNA"/>
</dbReference>
<dbReference type="Pfam" id="PF00717">
    <property type="entry name" value="Peptidase_S24"/>
    <property type="match status" value="1"/>
</dbReference>
<dbReference type="AlphaFoldDB" id="A0A209A2Z9"/>
<feature type="domain" description="HTH cro/C1-type" evidence="4">
    <location>
        <begin position="7"/>
        <end position="61"/>
    </location>
</feature>
<organism evidence="5 6">
    <name type="scientific">Yersinia intermedia</name>
    <dbReference type="NCBI Taxonomy" id="631"/>
    <lineage>
        <taxon>Bacteria</taxon>
        <taxon>Pseudomonadati</taxon>
        <taxon>Pseudomonadota</taxon>
        <taxon>Gammaproteobacteria</taxon>
        <taxon>Enterobacterales</taxon>
        <taxon>Yersiniaceae</taxon>
        <taxon>Yersinia</taxon>
    </lineage>
</organism>
<comment type="caution">
    <text evidence="5">The sequence shown here is derived from an EMBL/GenBank/DDBJ whole genome shotgun (WGS) entry which is preliminary data.</text>
</comment>
<dbReference type="InterPro" id="IPR015927">
    <property type="entry name" value="Peptidase_S24_S26A/B/C"/>
</dbReference>
<dbReference type="InterPro" id="IPR036286">
    <property type="entry name" value="LexA/Signal_pep-like_sf"/>
</dbReference>
<dbReference type="PANTHER" id="PTHR40661:SF3">
    <property type="entry name" value="FELS-1 PROPHAGE TRANSCRIPTIONAL REGULATOR"/>
    <property type="match status" value="1"/>
</dbReference>